<keyword evidence="4 13" id="KW-0732">Signal</keyword>
<keyword evidence="5 11" id="KW-0378">Hydrolase</keyword>
<keyword evidence="8" id="KW-1015">Disulfide bond</keyword>
<evidence type="ECO:0000256" key="13">
    <source>
        <dbReference type="SAM" id="SignalP"/>
    </source>
</evidence>
<gene>
    <name evidence="15" type="primary">PCSK7</name>
</gene>
<dbReference type="InterPro" id="IPR008979">
    <property type="entry name" value="Galactose-bd-like_sf"/>
</dbReference>
<keyword evidence="9" id="KW-0325">Glycoprotein</keyword>
<evidence type="ECO:0000256" key="8">
    <source>
        <dbReference type="ARBA" id="ARBA00023157"/>
    </source>
</evidence>
<dbReference type="GO" id="GO:0016485">
    <property type="term" value="P:protein processing"/>
    <property type="evidence" value="ECO:0007669"/>
    <property type="project" value="Ensembl"/>
</dbReference>
<dbReference type="CDD" id="cd04059">
    <property type="entry name" value="Peptidases_S8_Protein_convertases_Kexins_Furin-like"/>
    <property type="match status" value="1"/>
</dbReference>
<dbReference type="InterPro" id="IPR022398">
    <property type="entry name" value="Peptidase_S8_His-AS"/>
</dbReference>
<dbReference type="Gene3D" id="3.30.70.850">
    <property type="entry name" value="Peptidase S8, pro-domain"/>
    <property type="match status" value="1"/>
</dbReference>
<feature type="region of interest" description="Disordered" evidence="12">
    <location>
        <begin position="803"/>
        <end position="841"/>
    </location>
</feature>
<dbReference type="PANTHER" id="PTHR42884:SF28">
    <property type="entry name" value="PROPROTEIN CONVERTASE SUBTILISIN_KEXIN TYPE 7"/>
    <property type="match status" value="1"/>
</dbReference>
<feature type="active site" description="Charge relay system" evidence="10 11">
    <location>
        <position position="190"/>
    </location>
</feature>
<dbReference type="FunFam" id="2.60.120.260:FF:000026">
    <property type="entry name" value="proprotein convertase subtilisin/kexin type 7"/>
    <property type="match status" value="1"/>
</dbReference>
<evidence type="ECO:0000259" key="14">
    <source>
        <dbReference type="PROSITE" id="PS51829"/>
    </source>
</evidence>
<evidence type="ECO:0000256" key="3">
    <source>
        <dbReference type="ARBA" id="ARBA00022685"/>
    </source>
</evidence>
<dbReference type="FunFam" id="3.30.70.850:FF:000002">
    <property type="entry name" value="Proprotein convertase subtilisin/kexin type 7"/>
    <property type="match status" value="1"/>
</dbReference>
<dbReference type="InterPro" id="IPR034182">
    <property type="entry name" value="Kexin/furin"/>
</dbReference>
<evidence type="ECO:0000256" key="1">
    <source>
        <dbReference type="ARBA" id="ARBA00005325"/>
    </source>
</evidence>
<dbReference type="PROSITE" id="PS51257">
    <property type="entry name" value="PROKAR_LIPOPROTEIN"/>
    <property type="match status" value="1"/>
</dbReference>
<evidence type="ECO:0000313" key="15">
    <source>
        <dbReference type="Ensembl" id="ENSAPLP00000014827.2"/>
    </source>
</evidence>
<dbReference type="InterPro" id="IPR000209">
    <property type="entry name" value="Peptidase_S8/S53_dom"/>
</dbReference>
<dbReference type="SUPFAM" id="SSF52743">
    <property type="entry name" value="Subtilisin-like"/>
    <property type="match status" value="1"/>
</dbReference>
<keyword evidence="2 11" id="KW-0645">Protease</keyword>
<keyword evidence="16" id="KW-1185">Reference proteome</keyword>
<evidence type="ECO:0000256" key="11">
    <source>
        <dbReference type="PROSITE-ProRule" id="PRU01240"/>
    </source>
</evidence>
<protein>
    <submittedName>
        <fullName evidence="15">Proprotein convertase subtilisin/kexin type 7</fullName>
    </submittedName>
</protein>
<proteinExistence type="inferred from homology"/>
<dbReference type="PROSITE" id="PS51892">
    <property type="entry name" value="SUBTILASE"/>
    <property type="match status" value="1"/>
</dbReference>
<dbReference type="GO" id="GO:0000139">
    <property type="term" value="C:Golgi membrane"/>
    <property type="evidence" value="ECO:0007669"/>
    <property type="project" value="Ensembl"/>
</dbReference>
<reference evidence="15" key="3">
    <citation type="submission" date="2025-09" db="UniProtKB">
        <authorList>
            <consortium name="Ensembl"/>
        </authorList>
    </citation>
    <scope>IDENTIFICATION</scope>
</reference>
<evidence type="ECO:0000256" key="10">
    <source>
        <dbReference type="PIRSR" id="PIRSR615500-1"/>
    </source>
</evidence>
<dbReference type="PROSITE" id="PS00137">
    <property type="entry name" value="SUBTILASE_HIS"/>
    <property type="match status" value="1"/>
</dbReference>
<dbReference type="FunFam" id="3.40.50.200:FF:000021">
    <property type="entry name" value="Proprotein convertase subtilisin/kexin type 5a"/>
    <property type="match status" value="1"/>
</dbReference>
<dbReference type="STRING" id="8840.ENSAPLP00000014827"/>
<dbReference type="GO" id="GO:0004252">
    <property type="term" value="F:serine-type endopeptidase activity"/>
    <property type="evidence" value="ECO:0007669"/>
    <property type="project" value="UniProtKB-UniRule"/>
</dbReference>
<feature type="active site" description="Charge relay system" evidence="10 11">
    <location>
        <position position="231"/>
    </location>
</feature>
<evidence type="ECO:0000313" key="16">
    <source>
        <dbReference type="Proteomes" id="UP000016666"/>
    </source>
</evidence>
<dbReference type="Proteomes" id="UP000016666">
    <property type="component" value="Chromosome 25"/>
</dbReference>
<dbReference type="InterPro" id="IPR023828">
    <property type="entry name" value="Peptidase_S8_Ser-AS"/>
</dbReference>
<keyword evidence="7" id="KW-0865">Zymogen</keyword>
<feature type="compositionally biased region" description="Basic and acidic residues" evidence="12">
    <location>
        <begin position="219"/>
        <end position="229"/>
    </location>
</feature>
<feature type="region of interest" description="Disordered" evidence="12">
    <location>
        <begin position="198"/>
        <end position="232"/>
    </location>
</feature>
<evidence type="ECO:0000256" key="2">
    <source>
        <dbReference type="ARBA" id="ARBA00022670"/>
    </source>
</evidence>
<dbReference type="SUPFAM" id="SSF54897">
    <property type="entry name" value="Protease propeptides/inhibitors"/>
    <property type="match status" value="1"/>
</dbReference>
<dbReference type="PROSITE" id="PS51829">
    <property type="entry name" value="P_HOMO_B"/>
    <property type="match status" value="1"/>
</dbReference>
<evidence type="ECO:0000256" key="9">
    <source>
        <dbReference type="ARBA" id="ARBA00023180"/>
    </source>
</evidence>
<dbReference type="InterPro" id="IPR015500">
    <property type="entry name" value="Peptidase_S8_subtilisin-rel"/>
</dbReference>
<feature type="active site" description="Charge relay system" evidence="10 11">
    <location>
        <position position="472"/>
    </location>
</feature>
<dbReference type="OMA" id="NGRMPFY"/>
<dbReference type="Gene3D" id="3.40.50.200">
    <property type="entry name" value="Peptidase S8/S53 domain"/>
    <property type="match status" value="1"/>
</dbReference>
<dbReference type="Pfam" id="PF01483">
    <property type="entry name" value="P_proprotein"/>
    <property type="match status" value="1"/>
</dbReference>
<reference evidence="15" key="2">
    <citation type="submission" date="2025-08" db="UniProtKB">
        <authorList>
            <consortium name="Ensembl"/>
        </authorList>
    </citation>
    <scope>IDENTIFICATION</scope>
</reference>
<evidence type="ECO:0000256" key="5">
    <source>
        <dbReference type="ARBA" id="ARBA00022801"/>
    </source>
</evidence>
<dbReference type="InterPro" id="IPR002884">
    <property type="entry name" value="P_dom"/>
</dbReference>
<dbReference type="Pfam" id="PF00082">
    <property type="entry name" value="Peptidase_S8"/>
    <property type="match status" value="1"/>
</dbReference>
<feature type="signal peptide" evidence="13">
    <location>
        <begin position="1"/>
        <end position="37"/>
    </location>
</feature>
<name>U3J5Q0_ANAPP</name>
<comment type="similarity">
    <text evidence="1">Belongs to the peptidase S8 family. Furin subfamily.</text>
</comment>
<feature type="compositionally biased region" description="Polar residues" evidence="12">
    <location>
        <begin position="202"/>
        <end position="216"/>
    </location>
</feature>
<accession>U3J5Q0</accession>
<reference evidence="15 16" key="1">
    <citation type="submission" date="2017-10" db="EMBL/GenBank/DDBJ databases">
        <title>A new Pekin duck reference genome.</title>
        <authorList>
            <person name="Hou Z.-C."/>
            <person name="Zhou Z.-K."/>
            <person name="Zhu F."/>
            <person name="Hou S.-S."/>
        </authorList>
    </citation>
    <scope>NUCLEOTIDE SEQUENCE [LARGE SCALE GENOMIC DNA]</scope>
</reference>
<dbReference type="HOGENOM" id="CLU_002976_4_3_1"/>
<evidence type="ECO:0000256" key="4">
    <source>
        <dbReference type="ARBA" id="ARBA00022729"/>
    </source>
</evidence>
<organism evidence="15 16">
    <name type="scientific">Anas platyrhynchos platyrhynchos</name>
    <name type="common">Northern mallard</name>
    <dbReference type="NCBI Taxonomy" id="8840"/>
    <lineage>
        <taxon>Eukaryota</taxon>
        <taxon>Metazoa</taxon>
        <taxon>Chordata</taxon>
        <taxon>Craniata</taxon>
        <taxon>Vertebrata</taxon>
        <taxon>Euteleostomi</taxon>
        <taxon>Archelosauria</taxon>
        <taxon>Archosauria</taxon>
        <taxon>Dinosauria</taxon>
        <taxon>Saurischia</taxon>
        <taxon>Theropoda</taxon>
        <taxon>Coelurosauria</taxon>
        <taxon>Aves</taxon>
        <taxon>Neognathae</taxon>
        <taxon>Galloanserae</taxon>
        <taxon>Anseriformes</taxon>
        <taxon>Anatidae</taxon>
        <taxon>Anatinae</taxon>
        <taxon>Anas</taxon>
    </lineage>
</organism>
<feature type="domain" description="P/Homo B" evidence="14">
    <location>
        <begin position="547"/>
        <end position="684"/>
    </location>
</feature>
<evidence type="ECO:0000256" key="12">
    <source>
        <dbReference type="SAM" id="MobiDB-lite"/>
    </source>
</evidence>
<dbReference type="PANTHER" id="PTHR42884">
    <property type="entry name" value="PROPROTEIN CONVERTASE SUBTILISIN/KEXIN-RELATED"/>
    <property type="match status" value="1"/>
</dbReference>
<dbReference type="SUPFAM" id="SSF49785">
    <property type="entry name" value="Galactose-binding domain-like"/>
    <property type="match status" value="1"/>
</dbReference>
<feature type="chain" id="PRO_5019861817" evidence="13">
    <location>
        <begin position="38"/>
        <end position="868"/>
    </location>
</feature>
<dbReference type="Gene3D" id="2.60.120.260">
    <property type="entry name" value="Galactose-binding domain-like"/>
    <property type="match status" value="1"/>
</dbReference>
<sequence>MPQRERRAPRWRSGVEAPRRVHTCLWLSAACIPLVLSHGLAPGPQPGADGRATPRGHGELAWAVSLDVPEEELEQRAEELARTAGLVNMGRIGELKGHYLFAYRPHGPTAPGHEAIRSWVDTLFAQHDSVRWHSEQKLLKRSKRSLHFNDPKYPQQWHLNNRKSPGKDINVTGVWERNVTGRGVTVVVVDDGVEHTIKDIQPNYSPEGSYDLNSNDPDPMPHPDEENGNHHGTRCAGEIAAVPNNSFCTVGVAYGSRIAGIRVLDGPLTDSMEAIAFNKHYQINDIYSCSWGPDDDGKTVDGPHQLGKAALQHGVIAGRRGFGSIFVVASGNGGQHSDNCNYDGYANSIYTVTIGAVDEMGSMPFYAEECASMLAVTFSGGDKMMRSIAGQTRDGLVSRELWLWLRACSERRRRQSCQTGCPVCGVNQGNGESLGQKQARNRQSLALSAAWVTTDWDLQKGTGCTEGHTGTSAAAPLAAGMIALMLQVRPCLTWRDVQHIIVFTATKYEDRHAKWDTNQAGFSHSHQHGFGLLNAWRLVNAAKIWESVPYLASYVSPALKEGRSIPLLPQELEATWNVSSADLQLSGMRTLEHVAVTVTITHPRRGNLEIRLFCPSGMMSLIGTTRSMDSDPNGFTDWTFSTVRCWGEEAQGTYRLVIRDTGDESLRPGTLKQWQLTLYGSSWSPAEMKERQRLLEEAMSGRYLDSNFSLPCPPGLEIPEEQHYTVTANTLKTLLLLGCFAVFWTFYYMLEVCLTRNNVGLDLSCSGSTACRWYPHGGKHRALENGLEMEAVPLYREKEAEEGEVECEQLQPAQEDGGEEGSWTPTHPKAPPSSRAAGCHEAAPAAAGYLGREAAAELLSEGREHQAC</sequence>
<dbReference type="AlphaFoldDB" id="U3J5Q0"/>
<dbReference type="GeneTree" id="ENSGT00940000157676"/>
<evidence type="ECO:0000256" key="6">
    <source>
        <dbReference type="ARBA" id="ARBA00022825"/>
    </source>
</evidence>
<dbReference type="Ensembl" id="ENSAPLT00000015611.2">
    <property type="protein sequence ID" value="ENSAPLP00000014827.2"/>
    <property type="gene ID" value="ENSAPLG00000014909.2"/>
</dbReference>
<dbReference type="PRINTS" id="PR00723">
    <property type="entry name" value="SUBTILISIN"/>
</dbReference>
<dbReference type="InterPro" id="IPR036852">
    <property type="entry name" value="Peptidase_S8/S53_dom_sf"/>
</dbReference>
<keyword evidence="6 11" id="KW-0720">Serine protease</keyword>
<dbReference type="InterPro" id="IPR032815">
    <property type="entry name" value="S8_pro-domain"/>
</dbReference>
<dbReference type="GO" id="GO:0005802">
    <property type="term" value="C:trans-Golgi network"/>
    <property type="evidence" value="ECO:0007669"/>
    <property type="project" value="TreeGrafter"/>
</dbReference>
<dbReference type="InterPro" id="IPR038466">
    <property type="entry name" value="S8_pro-domain_sf"/>
</dbReference>
<dbReference type="PROSITE" id="PS00138">
    <property type="entry name" value="SUBTILASE_SER"/>
    <property type="match status" value="1"/>
</dbReference>
<keyword evidence="3" id="KW-0165">Cleavage on pair of basic residues</keyword>
<evidence type="ECO:0000256" key="7">
    <source>
        <dbReference type="ARBA" id="ARBA00023145"/>
    </source>
</evidence>
<dbReference type="Pfam" id="PF16470">
    <property type="entry name" value="S8_pro-domain"/>
    <property type="match status" value="1"/>
</dbReference>